<dbReference type="AlphaFoldDB" id="A0AAP8SMZ8"/>
<dbReference type="Gene3D" id="3.30.565.10">
    <property type="entry name" value="Histidine kinase-like ATPase, C-terminal domain"/>
    <property type="match status" value="1"/>
</dbReference>
<dbReference type="PROSITE" id="PS50109">
    <property type="entry name" value="HIS_KIN"/>
    <property type="match status" value="1"/>
</dbReference>
<dbReference type="NCBIfam" id="TIGR00229">
    <property type="entry name" value="sensory_box"/>
    <property type="match status" value="1"/>
</dbReference>
<dbReference type="Gene3D" id="3.30.450.20">
    <property type="entry name" value="PAS domain"/>
    <property type="match status" value="2"/>
</dbReference>
<dbReference type="KEGG" id="hja:BST95_07570"/>
<dbReference type="GO" id="GO:0000155">
    <property type="term" value="F:phosphorelay sensor kinase activity"/>
    <property type="evidence" value="ECO:0007669"/>
    <property type="project" value="InterPro"/>
</dbReference>
<feature type="domain" description="PAC" evidence="9">
    <location>
        <begin position="389"/>
        <end position="441"/>
    </location>
</feature>
<dbReference type="SUPFAM" id="SSF55785">
    <property type="entry name" value="PYP-like sensor domain (PAS domain)"/>
    <property type="match status" value="2"/>
</dbReference>
<dbReference type="InterPro" id="IPR003594">
    <property type="entry name" value="HATPase_dom"/>
</dbReference>
<accession>A0AAP8SMZ8</accession>
<evidence type="ECO:0000313" key="10">
    <source>
        <dbReference type="EMBL" id="PLW86115.1"/>
    </source>
</evidence>
<dbReference type="RefSeq" id="WP_084198758.1">
    <property type="nucleotide sequence ID" value="NZ_BMYL01000002.1"/>
</dbReference>
<organism evidence="10 11">
    <name type="scientific">Halioglobus japonicus</name>
    <dbReference type="NCBI Taxonomy" id="930805"/>
    <lineage>
        <taxon>Bacteria</taxon>
        <taxon>Pseudomonadati</taxon>
        <taxon>Pseudomonadota</taxon>
        <taxon>Gammaproteobacteria</taxon>
        <taxon>Cellvibrionales</taxon>
        <taxon>Halieaceae</taxon>
        <taxon>Halioglobus</taxon>
    </lineage>
</organism>
<dbReference type="SMART" id="SM00086">
    <property type="entry name" value="PAC"/>
    <property type="match status" value="2"/>
</dbReference>
<proteinExistence type="predicted"/>
<dbReference type="PANTHER" id="PTHR43711:SF1">
    <property type="entry name" value="HISTIDINE KINASE 1"/>
    <property type="match status" value="1"/>
</dbReference>
<keyword evidence="4" id="KW-0808">Transferase</keyword>
<dbReference type="InterPro" id="IPR013767">
    <property type="entry name" value="PAS_fold"/>
</dbReference>
<dbReference type="SMART" id="SM00388">
    <property type="entry name" value="HisKA"/>
    <property type="match status" value="1"/>
</dbReference>
<dbReference type="EMBL" id="PKUR01000002">
    <property type="protein sequence ID" value="PLW86115.1"/>
    <property type="molecule type" value="Genomic_DNA"/>
</dbReference>
<dbReference type="PRINTS" id="PR00344">
    <property type="entry name" value="BCTRLSENSOR"/>
</dbReference>
<evidence type="ECO:0000256" key="4">
    <source>
        <dbReference type="ARBA" id="ARBA00022679"/>
    </source>
</evidence>
<dbReference type="SUPFAM" id="SSF55874">
    <property type="entry name" value="ATPase domain of HSP90 chaperone/DNA topoisomerase II/histidine kinase"/>
    <property type="match status" value="1"/>
</dbReference>
<keyword evidence="5" id="KW-0418">Kinase</keyword>
<dbReference type="Gene3D" id="1.10.287.130">
    <property type="match status" value="1"/>
</dbReference>
<dbReference type="Pfam" id="PF02518">
    <property type="entry name" value="HATPase_c"/>
    <property type="match status" value="1"/>
</dbReference>
<dbReference type="InterPro" id="IPR000700">
    <property type="entry name" value="PAS-assoc_C"/>
</dbReference>
<sequence length="815" mass="90485">MIAGSISDNIVLNVIEKNQIIEAMNQHAIVSVTDERGCILYANALFCSTSGYSKEELIGSTHNIVNSGHHPPEFFADLWRTISREATWSGLIKNRRKDGTYYWVQTTITPSTIGAQGPVFYTAIRTEIRRGPDFDSLVDINTRILSLMGRHAKELLEIEYESHLSTLRRLLGEWLKVLPAQAFVLLKSSTENSRPVVEFSHPQIALKLYDAFETGHYSYLQALRSDANKVSLHQPENEPTACADNDLMKCLAQENIPGIAYLPLQMSGDCEYLLCLLCDSERQFRALDDLAEYLQMIRDHLSTSLRRCARERQSALEKQRLLGRQLLAHVADFDLDLRTLQVRWSPGMFGLSKNLAKIEFNQFLELVHSKDRRLLLAELSNAVNNYRSIEVEFRISNEQAAEIWVQLRGARTRVPNGDADTLVATLIDISRIKHTESELRKSKSLAEHANKAKSNFISHMSHELRTPLNSILGFGQLLQLDQHLEKEQQSNISEIVGAGTHLLKLINDIIDLSVIETGSLNTVLEYHPLKEIIDETVALVSPLAARRNVDLVCQGTFDGHVLVDRLRLKQALINLINNAIKYNQSGGNVIVSCTHSVPYRVLISIADTGVGIAPEDQNSLFTPFERGAKGGSSIEGTGIGLSITKKIIENMGGSIGFTSRPGMGSTFHLEVYAPCATPPTFALDQRDDPNTANSSVALFSDHTATRELIDSTLAMHDGLEVRKFHAHEYPEALQHCATPRVIILDSDTSHKTLESTNDDQNSALRRIPHVGILSSQEFTDLLPSSMGIFSAICLTPINSAELESAITSLLTGVPG</sequence>
<protein>
    <recommendedName>
        <fullName evidence="2">histidine kinase</fullName>
        <ecNumber evidence="2">2.7.13.3</ecNumber>
    </recommendedName>
</protein>
<name>A0AAP8SMZ8_9GAMM</name>
<evidence type="ECO:0000259" key="7">
    <source>
        <dbReference type="PROSITE" id="PS50109"/>
    </source>
</evidence>
<dbReference type="InterPro" id="IPR004358">
    <property type="entry name" value="Sig_transdc_His_kin-like_C"/>
</dbReference>
<dbReference type="InterPro" id="IPR005467">
    <property type="entry name" value="His_kinase_dom"/>
</dbReference>
<dbReference type="EC" id="2.7.13.3" evidence="2"/>
<comment type="caution">
    <text evidence="10">The sequence shown here is derived from an EMBL/GenBank/DDBJ whole genome shotgun (WGS) entry which is preliminary data.</text>
</comment>
<dbReference type="InterPro" id="IPR003661">
    <property type="entry name" value="HisK_dim/P_dom"/>
</dbReference>
<keyword evidence="11" id="KW-1185">Reference proteome</keyword>
<dbReference type="InterPro" id="IPR000014">
    <property type="entry name" value="PAS"/>
</dbReference>
<evidence type="ECO:0000259" key="8">
    <source>
        <dbReference type="PROSITE" id="PS50112"/>
    </source>
</evidence>
<dbReference type="GO" id="GO:0006355">
    <property type="term" value="P:regulation of DNA-templated transcription"/>
    <property type="evidence" value="ECO:0007669"/>
    <property type="project" value="InterPro"/>
</dbReference>
<dbReference type="CDD" id="cd00130">
    <property type="entry name" value="PAS"/>
    <property type="match status" value="2"/>
</dbReference>
<keyword evidence="6" id="KW-0902">Two-component regulatory system</keyword>
<evidence type="ECO:0000256" key="6">
    <source>
        <dbReference type="ARBA" id="ARBA00023012"/>
    </source>
</evidence>
<dbReference type="CDD" id="cd00082">
    <property type="entry name" value="HisKA"/>
    <property type="match status" value="1"/>
</dbReference>
<dbReference type="PROSITE" id="PS50112">
    <property type="entry name" value="PAS"/>
    <property type="match status" value="1"/>
</dbReference>
<dbReference type="Pfam" id="PF00989">
    <property type="entry name" value="PAS"/>
    <property type="match status" value="1"/>
</dbReference>
<dbReference type="PANTHER" id="PTHR43711">
    <property type="entry name" value="TWO-COMPONENT HISTIDINE KINASE"/>
    <property type="match status" value="1"/>
</dbReference>
<reference evidence="10 11" key="1">
    <citation type="submission" date="2018-01" db="EMBL/GenBank/DDBJ databases">
        <title>The draft genome sequence of Halioglobus japonicus S1-36.</title>
        <authorList>
            <person name="Du Z.-J."/>
            <person name="Shi M.-J."/>
        </authorList>
    </citation>
    <scope>NUCLEOTIDE SEQUENCE [LARGE SCALE GENOMIC DNA]</scope>
    <source>
        <strain evidence="10 11">S1-36</strain>
    </source>
</reference>
<evidence type="ECO:0000256" key="2">
    <source>
        <dbReference type="ARBA" id="ARBA00012438"/>
    </source>
</evidence>
<dbReference type="InterPro" id="IPR001610">
    <property type="entry name" value="PAC"/>
</dbReference>
<dbReference type="PROSITE" id="PS50113">
    <property type="entry name" value="PAC"/>
    <property type="match status" value="1"/>
</dbReference>
<feature type="domain" description="PAS" evidence="8">
    <location>
        <begin position="19"/>
        <end position="71"/>
    </location>
</feature>
<dbReference type="InterPro" id="IPR036890">
    <property type="entry name" value="HATPase_C_sf"/>
</dbReference>
<dbReference type="InterPro" id="IPR036097">
    <property type="entry name" value="HisK_dim/P_sf"/>
</dbReference>
<dbReference type="InterPro" id="IPR035965">
    <property type="entry name" value="PAS-like_dom_sf"/>
</dbReference>
<gene>
    <name evidence="10" type="ORF">C0029_06610</name>
</gene>
<dbReference type="Proteomes" id="UP000235162">
    <property type="component" value="Unassembled WGS sequence"/>
</dbReference>
<dbReference type="SUPFAM" id="SSF47384">
    <property type="entry name" value="Homodimeric domain of signal transducing histidine kinase"/>
    <property type="match status" value="1"/>
</dbReference>
<evidence type="ECO:0000256" key="5">
    <source>
        <dbReference type="ARBA" id="ARBA00022777"/>
    </source>
</evidence>
<dbReference type="SMART" id="SM00387">
    <property type="entry name" value="HATPase_c"/>
    <property type="match status" value="1"/>
</dbReference>
<dbReference type="Pfam" id="PF00512">
    <property type="entry name" value="HisKA"/>
    <property type="match status" value="1"/>
</dbReference>
<dbReference type="InterPro" id="IPR050736">
    <property type="entry name" value="Sensor_HK_Regulatory"/>
</dbReference>
<evidence type="ECO:0000313" key="11">
    <source>
        <dbReference type="Proteomes" id="UP000235162"/>
    </source>
</evidence>
<evidence type="ECO:0000256" key="1">
    <source>
        <dbReference type="ARBA" id="ARBA00000085"/>
    </source>
</evidence>
<dbReference type="SMART" id="SM00091">
    <property type="entry name" value="PAS"/>
    <property type="match status" value="1"/>
</dbReference>
<evidence type="ECO:0000256" key="3">
    <source>
        <dbReference type="ARBA" id="ARBA00022553"/>
    </source>
</evidence>
<keyword evidence="3" id="KW-0597">Phosphoprotein</keyword>
<comment type="catalytic activity">
    <reaction evidence="1">
        <text>ATP + protein L-histidine = ADP + protein N-phospho-L-histidine.</text>
        <dbReference type="EC" id="2.7.13.3"/>
    </reaction>
</comment>
<evidence type="ECO:0000259" key="9">
    <source>
        <dbReference type="PROSITE" id="PS50113"/>
    </source>
</evidence>
<feature type="domain" description="Histidine kinase" evidence="7">
    <location>
        <begin position="459"/>
        <end position="675"/>
    </location>
</feature>